<accession>A0A644X377</accession>
<name>A0A644X377_9ZZZZ</name>
<keyword evidence="1" id="KW-0812">Transmembrane</keyword>
<feature type="transmembrane region" description="Helical" evidence="1">
    <location>
        <begin position="434"/>
        <end position="457"/>
    </location>
</feature>
<proteinExistence type="predicted"/>
<dbReference type="AlphaFoldDB" id="A0A644X377"/>
<comment type="caution">
    <text evidence="3">The sequence shown here is derived from an EMBL/GenBank/DDBJ whole genome shotgun (WGS) entry which is preliminary data.</text>
</comment>
<feature type="transmembrane region" description="Helical" evidence="1">
    <location>
        <begin position="21"/>
        <end position="40"/>
    </location>
</feature>
<dbReference type="EMBL" id="VSSQ01001466">
    <property type="protein sequence ID" value="MPM08584.1"/>
    <property type="molecule type" value="Genomic_DNA"/>
</dbReference>
<protein>
    <recommendedName>
        <fullName evidence="2">DUF7088 domain-containing protein</fullName>
    </recommendedName>
</protein>
<dbReference type="Pfam" id="PF23357">
    <property type="entry name" value="DUF7088"/>
    <property type="match status" value="1"/>
</dbReference>
<evidence type="ECO:0000313" key="3">
    <source>
        <dbReference type="EMBL" id="MPM08584.1"/>
    </source>
</evidence>
<sequence>MDEKKFDLKAHHSKQGTYKGIILAVVVAIVLILNMFLGQLPTNLTEYDMSESRIYTVTDQSVKILDALDTQVKILVVAEDGSVDERIEKFLTRYAALSDYLTLEHIDPVKYPSVLDTYKTEENTVVVSCAKTGNQQIINIADMITYNDLLYKATGVKTELGFDCEGLVTSAVDFVVSSSMRHCYQMTGHGETELSNTIEAALKKTHFNMETVNVLSEHSIPEDCELLVCNAPTGDLAIDEIDLIEKYIADGGQVILLFAEEDSKLPNWNSVLGSFGLILGDGYIADMSNYYGSSYYRIFPEISSASALTKGLESNSLLMENVRVLELTEEAPEGYSTDTFLTTSGYGYAVTEEKQEQGIYVLGCRVSNDKSGGSLTVYASSSLISESITSSFTSLSNVDMFVKTAKAGFNNDTANSSIPAKNLAVSYNSVKNPMIWNVILIFILPAIVLISGFVTWLRRRNL</sequence>
<reference evidence="3" key="1">
    <citation type="submission" date="2019-08" db="EMBL/GenBank/DDBJ databases">
        <authorList>
            <person name="Kucharzyk K."/>
            <person name="Murdoch R.W."/>
            <person name="Higgins S."/>
            <person name="Loffler F."/>
        </authorList>
    </citation>
    <scope>NUCLEOTIDE SEQUENCE</scope>
</reference>
<feature type="domain" description="DUF7088" evidence="2">
    <location>
        <begin position="51"/>
        <end position="129"/>
    </location>
</feature>
<keyword evidence="1" id="KW-1133">Transmembrane helix</keyword>
<dbReference type="InterPro" id="IPR055396">
    <property type="entry name" value="DUF7088"/>
</dbReference>
<evidence type="ECO:0000259" key="2">
    <source>
        <dbReference type="Pfam" id="PF23357"/>
    </source>
</evidence>
<organism evidence="3">
    <name type="scientific">bioreactor metagenome</name>
    <dbReference type="NCBI Taxonomy" id="1076179"/>
    <lineage>
        <taxon>unclassified sequences</taxon>
        <taxon>metagenomes</taxon>
        <taxon>ecological metagenomes</taxon>
    </lineage>
</organism>
<keyword evidence="1" id="KW-0472">Membrane</keyword>
<evidence type="ECO:0000256" key="1">
    <source>
        <dbReference type="SAM" id="Phobius"/>
    </source>
</evidence>
<gene>
    <name evidence="3" type="ORF">SDC9_54897</name>
</gene>